<dbReference type="SUPFAM" id="SSF52540">
    <property type="entry name" value="P-loop containing nucleoside triphosphate hydrolases"/>
    <property type="match status" value="1"/>
</dbReference>
<feature type="domain" description="Cyclic nucleotide-binding" evidence="14">
    <location>
        <begin position="1049"/>
        <end position="1168"/>
    </location>
</feature>
<feature type="transmembrane region" description="Helical" evidence="13">
    <location>
        <begin position="568"/>
        <end position="588"/>
    </location>
</feature>
<evidence type="ECO:0000256" key="13">
    <source>
        <dbReference type="SAM" id="Phobius"/>
    </source>
</evidence>
<evidence type="ECO:0000313" key="16">
    <source>
        <dbReference type="EMBL" id="CAL4805046.1"/>
    </source>
</evidence>
<dbReference type="GO" id="GO:0015098">
    <property type="term" value="F:molybdate ion transmembrane transporter activity"/>
    <property type="evidence" value="ECO:0007669"/>
    <property type="project" value="InterPro"/>
</dbReference>
<dbReference type="EMBL" id="CAMXCT020006654">
    <property type="protein sequence ID" value="CAL1171109.1"/>
    <property type="molecule type" value="Genomic_DNA"/>
</dbReference>
<keyword evidence="17" id="KW-1185">Reference proteome</keyword>
<evidence type="ECO:0000256" key="5">
    <source>
        <dbReference type="ARBA" id="ARBA00022475"/>
    </source>
</evidence>
<keyword evidence="9 13" id="KW-0472">Membrane</keyword>
<dbReference type="PROSITE" id="PS00889">
    <property type="entry name" value="CNMP_BINDING_2"/>
    <property type="match status" value="1"/>
</dbReference>
<dbReference type="InterPro" id="IPR000595">
    <property type="entry name" value="cNMP-bd_dom"/>
</dbReference>
<evidence type="ECO:0000313" key="15">
    <source>
        <dbReference type="EMBL" id="CAI4017734.1"/>
    </source>
</evidence>
<dbReference type="InterPro" id="IPR008509">
    <property type="entry name" value="MOT2/MFSD5"/>
</dbReference>
<dbReference type="PRINTS" id="PR00103">
    <property type="entry name" value="CAMPKINASE"/>
</dbReference>
<dbReference type="Pfam" id="PF00027">
    <property type="entry name" value="cNMP_binding"/>
    <property type="match status" value="2"/>
</dbReference>
<dbReference type="Gene3D" id="3.40.50.300">
    <property type="entry name" value="P-loop containing nucleotide triphosphate hydrolases"/>
    <property type="match status" value="1"/>
</dbReference>
<evidence type="ECO:0000256" key="1">
    <source>
        <dbReference type="ARBA" id="ARBA00003019"/>
    </source>
</evidence>
<feature type="transmembrane region" description="Helical" evidence="13">
    <location>
        <begin position="429"/>
        <end position="451"/>
    </location>
</feature>
<dbReference type="PANTHER" id="PTHR23516:SF1">
    <property type="entry name" value="MOLYBDATE-ANION TRANSPORTER"/>
    <property type="match status" value="1"/>
</dbReference>
<evidence type="ECO:0000256" key="10">
    <source>
        <dbReference type="ARBA" id="ARBA00030646"/>
    </source>
</evidence>
<reference evidence="16 17" key="2">
    <citation type="submission" date="2024-05" db="EMBL/GenBank/DDBJ databases">
        <authorList>
            <person name="Chen Y."/>
            <person name="Shah S."/>
            <person name="Dougan E. K."/>
            <person name="Thang M."/>
            <person name="Chan C."/>
        </authorList>
    </citation>
    <scope>NUCLEOTIDE SEQUENCE [LARGE SCALE GENOMIC DNA]</scope>
</reference>
<dbReference type="Gene3D" id="2.60.120.10">
    <property type="entry name" value="Jelly Rolls"/>
    <property type="match status" value="2"/>
</dbReference>
<evidence type="ECO:0000256" key="9">
    <source>
        <dbReference type="ARBA" id="ARBA00023136"/>
    </source>
</evidence>
<reference evidence="15" key="1">
    <citation type="submission" date="2022-10" db="EMBL/GenBank/DDBJ databases">
        <authorList>
            <person name="Chen Y."/>
            <person name="Dougan E. K."/>
            <person name="Chan C."/>
            <person name="Rhodes N."/>
            <person name="Thang M."/>
        </authorList>
    </citation>
    <scope>NUCLEOTIDE SEQUENCE</scope>
</reference>
<dbReference type="SMART" id="SM00100">
    <property type="entry name" value="cNMP"/>
    <property type="match status" value="2"/>
</dbReference>
<dbReference type="PANTHER" id="PTHR23516">
    <property type="entry name" value="SAM (S-ADENOSYL METHIONINE) TRANSPORTER"/>
    <property type="match status" value="1"/>
</dbReference>
<dbReference type="InterPro" id="IPR014710">
    <property type="entry name" value="RmlC-like_jellyroll"/>
</dbReference>
<keyword evidence="5" id="KW-1003">Cell membrane</keyword>
<dbReference type="InterPro" id="IPR018490">
    <property type="entry name" value="cNMP-bd_dom_sf"/>
</dbReference>
<gene>
    <name evidence="15" type="ORF">C1SCF055_LOCUS42354</name>
</gene>
<dbReference type="InterPro" id="IPR027417">
    <property type="entry name" value="P-loop_NTPase"/>
</dbReference>
<dbReference type="EMBL" id="CAMXCT010006654">
    <property type="protein sequence ID" value="CAI4017734.1"/>
    <property type="molecule type" value="Genomic_DNA"/>
</dbReference>
<keyword evidence="7 13" id="KW-1133">Transmembrane helix</keyword>
<evidence type="ECO:0000313" key="17">
    <source>
        <dbReference type="Proteomes" id="UP001152797"/>
    </source>
</evidence>
<dbReference type="EMBL" id="CAMXCT030006654">
    <property type="protein sequence ID" value="CAL4805046.1"/>
    <property type="molecule type" value="Genomic_DNA"/>
</dbReference>
<name>A0A9P1GMU4_9DINO</name>
<dbReference type="CDD" id="cd00038">
    <property type="entry name" value="CAP_ED"/>
    <property type="match status" value="2"/>
</dbReference>
<feature type="domain" description="Cyclic nucleotide-binding" evidence="14">
    <location>
        <begin position="927"/>
        <end position="1046"/>
    </location>
</feature>
<dbReference type="Gene3D" id="1.20.1250.20">
    <property type="entry name" value="MFS general substrate transporter like domains"/>
    <property type="match status" value="1"/>
</dbReference>
<keyword evidence="4" id="KW-0813">Transport</keyword>
<feature type="transmembrane region" description="Helical" evidence="13">
    <location>
        <begin position="463"/>
        <end position="490"/>
    </location>
</feature>
<feature type="compositionally biased region" description="Acidic residues" evidence="12">
    <location>
        <begin position="856"/>
        <end position="873"/>
    </location>
</feature>
<feature type="transmembrane region" description="Helical" evidence="13">
    <location>
        <begin position="378"/>
        <end position="397"/>
    </location>
</feature>
<dbReference type="CDD" id="cd17487">
    <property type="entry name" value="MFS_MFSD5_like"/>
    <property type="match status" value="1"/>
</dbReference>
<feature type="transmembrane region" description="Helical" evidence="13">
    <location>
        <begin position="767"/>
        <end position="787"/>
    </location>
</feature>
<evidence type="ECO:0000256" key="2">
    <source>
        <dbReference type="ARBA" id="ARBA00004651"/>
    </source>
</evidence>
<keyword evidence="8" id="KW-0406">Ion transport</keyword>
<dbReference type="OrthoDB" id="263957at2759"/>
<dbReference type="Pfam" id="PF05631">
    <property type="entry name" value="MFS_5"/>
    <property type="match status" value="1"/>
</dbReference>
<feature type="region of interest" description="Disordered" evidence="12">
    <location>
        <begin position="854"/>
        <end position="914"/>
    </location>
</feature>
<feature type="transmembrane region" description="Helical" evidence="13">
    <location>
        <begin position="631"/>
        <end position="651"/>
    </location>
</feature>
<dbReference type="SUPFAM" id="SSF51206">
    <property type="entry name" value="cAMP-binding domain-like"/>
    <property type="match status" value="2"/>
</dbReference>
<dbReference type="PROSITE" id="PS50042">
    <property type="entry name" value="CNMP_BINDING_3"/>
    <property type="match status" value="2"/>
</dbReference>
<sequence length="1168" mass="127856">MPGSGAKSLASRWTTDSMEQPSNPGWQSLERPFEKMQLQILALGSARGLWDEHISATDVLAFVVDGSEQFDEVAFTHSFSAALAHLPEGAPVVLLVNKVDADPEEEEAGKMADSHGSVVQAKCSAAAAACAVSKAVRQCKAFLVSAKTSYGCDEALSCYKMPCSVQMPVTSFFPLCLVLTRDDLELLLHGVLDIQGQAQIGDLADRDACHSAFLKVLRSIASFRHQIQAAADARLPDPVARISAACILATVAWASTHSWRVSGASGTSSDSVSRSLQHAAVEPMAVQSDLMSSMFGDLYTGTSVPLLAATGFLAWQTRPTAPTADVKQSDTNIRGFRTFEFQYLLVWFLAITADWLQGPYVYELYASYGWSKAEIAQLFVAGFASSMITGTFIGSVADAWGRKFCAILYCILYALACLTKHVNVYGVLMIGRLLGGAATSLLFSTFECWMVGEHKRCGFPDHLLRYMFGLMFFVQYLAAIGAGWLAQFAASSMPLMQFTDSIWYGGSTTPFDLSLVFLLTAAPTIHFLWQENYGEQTDSSEGVAGLSQIGVSFQAGCHALASDWRVPLLGLAVAAFESSMYVFVFNWTPALDSCSSTTPPHGLIFSAFMMACMCGSSVFNLLDESISPIKVLWPVCLAAALSLGAVAASLFTTYSEATIFFGFLAFEACVGAYFPCVSTVKSQIVPEEARAGVYNVYRVPLNLCVVLLLLGDLELKTSFAICSTLLLTSVIAIALIGAQPRRIGKGHTCRCRLFGRRNVGCPYPTKFAGHMLSLVAAFFAEGLLTFASSPAVKGSLRVARRAQGQPDLPDAGIAVIEKVDRKTQMKEQFEKEKWWRVLLHNDDIHTFEYEVAKAQEEDEDEDEDEEEDDDAPDEPPPPPVSMSRQRASVSAEAYGSWNQKKPFDPPKHTKTEEQAERLRRILSRSFMFSSLAKADFDVVLLAMKEVSFLPGERIIKEGDDGDFLCLIEEGNPECKKLIDGEEKVVKQCAPGDIFGELALLYNAKLAASVYATDTCVAWQLDRETFNHIVKEAASRQTGKYVDLLEKVTIFFSLDDCQRVQVSDALKSQTFEKDAIVIQQGDEGHDFYIVEEGSLVALKQRDGSEPVEVMQYSAGSYFGELAMLREEPRAASVKVTSDTAKVLSLDRRSFERLLGPLRELLLKKAVEYT</sequence>
<dbReference type="InterPro" id="IPR018488">
    <property type="entry name" value="cNMP-bd_CS"/>
</dbReference>
<evidence type="ECO:0000256" key="7">
    <source>
        <dbReference type="ARBA" id="ARBA00022989"/>
    </source>
</evidence>
<keyword evidence="6 13" id="KW-0812">Transmembrane</keyword>
<evidence type="ECO:0000256" key="3">
    <source>
        <dbReference type="ARBA" id="ARBA00021242"/>
    </source>
</evidence>
<dbReference type="Proteomes" id="UP001152797">
    <property type="component" value="Unassembled WGS sequence"/>
</dbReference>
<comment type="subcellular location">
    <subcellularLocation>
        <location evidence="2">Cell membrane</location>
        <topology evidence="2">Multi-pass membrane protein</topology>
    </subcellularLocation>
</comment>
<dbReference type="PROSITE" id="PS00888">
    <property type="entry name" value="CNMP_BINDING_1"/>
    <property type="match status" value="1"/>
</dbReference>
<feature type="transmembrane region" description="Helical" evidence="13">
    <location>
        <begin position="717"/>
        <end position="738"/>
    </location>
</feature>
<feature type="region of interest" description="Disordered" evidence="12">
    <location>
        <begin position="1"/>
        <end position="28"/>
    </location>
</feature>
<comment type="function">
    <text evidence="1">Mediates high-affinity intracellular uptake of the rare oligo-element molybdenum.</text>
</comment>
<proteinExistence type="predicted"/>
<dbReference type="SUPFAM" id="SSF103473">
    <property type="entry name" value="MFS general substrate transporter"/>
    <property type="match status" value="1"/>
</dbReference>
<feature type="compositionally biased region" description="Basic and acidic residues" evidence="12">
    <location>
        <begin position="901"/>
        <end position="914"/>
    </location>
</feature>
<protein>
    <recommendedName>
        <fullName evidence="3">Molybdate-anion transporter</fullName>
    </recommendedName>
    <alternativeName>
        <fullName evidence="10">Major facilitator superfamily domain-containing protein 5</fullName>
    </alternativeName>
    <alternativeName>
        <fullName evidence="11">Molybdate transporter 2 homolog</fullName>
    </alternativeName>
</protein>
<evidence type="ECO:0000256" key="4">
    <source>
        <dbReference type="ARBA" id="ARBA00022448"/>
    </source>
</evidence>
<evidence type="ECO:0000256" key="11">
    <source>
        <dbReference type="ARBA" id="ARBA00032555"/>
    </source>
</evidence>
<feature type="transmembrane region" description="Helical" evidence="13">
    <location>
        <begin position="341"/>
        <end position="358"/>
    </location>
</feature>
<feature type="transmembrane region" description="Helical" evidence="13">
    <location>
        <begin position="510"/>
        <end position="529"/>
    </location>
</feature>
<feature type="compositionally biased region" description="Polar residues" evidence="12">
    <location>
        <begin position="11"/>
        <end position="26"/>
    </location>
</feature>
<evidence type="ECO:0000259" key="14">
    <source>
        <dbReference type="PROSITE" id="PS50042"/>
    </source>
</evidence>
<organism evidence="15">
    <name type="scientific">Cladocopium goreaui</name>
    <dbReference type="NCBI Taxonomy" id="2562237"/>
    <lineage>
        <taxon>Eukaryota</taxon>
        <taxon>Sar</taxon>
        <taxon>Alveolata</taxon>
        <taxon>Dinophyceae</taxon>
        <taxon>Suessiales</taxon>
        <taxon>Symbiodiniaceae</taxon>
        <taxon>Cladocopium</taxon>
    </lineage>
</organism>
<dbReference type="AlphaFoldDB" id="A0A9P1GMU4"/>
<feature type="transmembrane region" description="Helical" evidence="13">
    <location>
        <begin position="600"/>
        <end position="619"/>
    </location>
</feature>
<comment type="caution">
    <text evidence="15">The sequence shown here is derived from an EMBL/GenBank/DDBJ whole genome shotgun (WGS) entry which is preliminary data.</text>
</comment>
<accession>A0A9P1GMU4</accession>
<feature type="transmembrane region" description="Helical" evidence="13">
    <location>
        <begin position="692"/>
        <end position="711"/>
    </location>
</feature>
<evidence type="ECO:0000256" key="6">
    <source>
        <dbReference type="ARBA" id="ARBA00022692"/>
    </source>
</evidence>
<feature type="transmembrane region" description="Helical" evidence="13">
    <location>
        <begin position="404"/>
        <end position="423"/>
    </location>
</feature>
<dbReference type="GO" id="GO:0005886">
    <property type="term" value="C:plasma membrane"/>
    <property type="evidence" value="ECO:0007669"/>
    <property type="project" value="UniProtKB-SubCell"/>
</dbReference>
<feature type="transmembrane region" description="Helical" evidence="13">
    <location>
        <begin position="657"/>
        <end position="680"/>
    </location>
</feature>
<evidence type="ECO:0000256" key="8">
    <source>
        <dbReference type="ARBA" id="ARBA00023065"/>
    </source>
</evidence>
<evidence type="ECO:0000256" key="12">
    <source>
        <dbReference type="SAM" id="MobiDB-lite"/>
    </source>
</evidence>
<dbReference type="GO" id="GO:0006811">
    <property type="term" value="P:monoatomic ion transport"/>
    <property type="evidence" value="ECO:0007669"/>
    <property type="project" value="UniProtKB-KW"/>
</dbReference>
<dbReference type="InterPro" id="IPR036259">
    <property type="entry name" value="MFS_trans_sf"/>
</dbReference>